<dbReference type="PRINTS" id="PR01590">
    <property type="entry name" value="HTHFIS"/>
</dbReference>
<dbReference type="InterPro" id="IPR004096">
    <property type="entry name" value="V4R"/>
</dbReference>
<dbReference type="FunFam" id="3.40.50.300:FF:000006">
    <property type="entry name" value="DNA-binding transcriptional regulator NtrC"/>
    <property type="match status" value="1"/>
</dbReference>
<dbReference type="Gene3D" id="1.10.10.60">
    <property type="entry name" value="Homeodomain-like"/>
    <property type="match status" value="1"/>
</dbReference>
<accession>A0A4U1IG17</accession>
<dbReference type="Gene3D" id="3.30.1380.20">
    <property type="entry name" value="Trafficking protein particle complex subunit 3"/>
    <property type="match status" value="1"/>
</dbReference>
<dbReference type="Pfam" id="PF06505">
    <property type="entry name" value="XylR_N"/>
    <property type="match status" value="1"/>
</dbReference>
<dbReference type="InterPro" id="IPR002078">
    <property type="entry name" value="Sigma_54_int"/>
</dbReference>
<dbReference type="Pfam" id="PF02954">
    <property type="entry name" value="HTH_8"/>
    <property type="match status" value="1"/>
</dbReference>
<evidence type="ECO:0000313" key="7">
    <source>
        <dbReference type="EMBL" id="TKC92709.1"/>
    </source>
</evidence>
<dbReference type="InterPro" id="IPR058031">
    <property type="entry name" value="AAA_lid_NorR"/>
</dbReference>
<dbReference type="InterPro" id="IPR009057">
    <property type="entry name" value="Homeodomain-like_sf"/>
</dbReference>
<reference evidence="7 8" key="1">
    <citation type="submission" date="2019-04" db="EMBL/GenBank/DDBJ databases">
        <title>Trinickia sp. 7GSK02, isolated from subtropical forest soil.</title>
        <authorList>
            <person name="Gao Z.-H."/>
            <person name="Qiu L.-H."/>
        </authorList>
    </citation>
    <scope>NUCLEOTIDE SEQUENCE [LARGE SCALE GENOMIC DNA]</scope>
    <source>
        <strain evidence="7 8">7GSK02</strain>
    </source>
</reference>
<dbReference type="SUPFAM" id="SSF52540">
    <property type="entry name" value="P-loop containing nucleoside triphosphate hydrolases"/>
    <property type="match status" value="1"/>
</dbReference>
<dbReference type="InterPro" id="IPR010523">
    <property type="entry name" value="XylR_N"/>
</dbReference>
<feature type="domain" description="Sigma-54 factor interaction" evidence="6">
    <location>
        <begin position="270"/>
        <end position="499"/>
    </location>
</feature>
<dbReference type="PANTHER" id="PTHR32071">
    <property type="entry name" value="TRANSCRIPTIONAL REGULATORY PROTEIN"/>
    <property type="match status" value="1"/>
</dbReference>
<keyword evidence="1" id="KW-0547">Nucleotide-binding</keyword>
<dbReference type="SUPFAM" id="SSF46689">
    <property type="entry name" value="Homeodomain-like"/>
    <property type="match status" value="1"/>
</dbReference>
<dbReference type="InterPro" id="IPR025943">
    <property type="entry name" value="Sigma_54_int_dom_ATP-bd_2"/>
</dbReference>
<dbReference type="AlphaFoldDB" id="A0A4U1IG17"/>
<name>A0A4U1IG17_9BURK</name>
<gene>
    <name evidence="7" type="ORF">FAZ69_01215</name>
</gene>
<comment type="caution">
    <text evidence="7">The sequence shown here is derived from an EMBL/GenBank/DDBJ whole genome shotgun (WGS) entry which is preliminary data.</text>
</comment>
<keyword evidence="3" id="KW-0805">Transcription regulation</keyword>
<dbReference type="GO" id="GO:0006355">
    <property type="term" value="P:regulation of DNA-templated transcription"/>
    <property type="evidence" value="ECO:0007669"/>
    <property type="project" value="InterPro"/>
</dbReference>
<keyword evidence="5" id="KW-0804">Transcription</keyword>
<dbReference type="RefSeq" id="WP_136892492.1">
    <property type="nucleotide sequence ID" value="NZ_SWJE01000001.1"/>
</dbReference>
<dbReference type="CDD" id="cd00009">
    <property type="entry name" value="AAA"/>
    <property type="match status" value="1"/>
</dbReference>
<evidence type="ECO:0000256" key="5">
    <source>
        <dbReference type="ARBA" id="ARBA00023163"/>
    </source>
</evidence>
<dbReference type="Gene3D" id="1.10.8.60">
    <property type="match status" value="1"/>
</dbReference>
<protein>
    <submittedName>
        <fullName evidence="7">AAA family ATPase</fullName>
    </submittedName>
</protein>
<dbReference type="InterPro" id="IPR003593">
    <property type="entry name" value="AAA+_ATPase"/>
</dbReference>
<proteinExistence type="predicted"/>
<dbReference type="PROSITE" id="PS00688">
    <property type="entry name" value="SIGMA54_INTERACT_3"/>
    <property type="match status" value="1"/>
</dbReference>
<dbReference type="PROSITE" id="PS50045">
    <property type="entry name" value="SIGMA54_INTERACT_4"/>
    <property type="match status" value="1"/>
</dbReference>
<evidence type="ECO:0000256" key="3">
    <source>
        <dbReference type="ARBA" id="ARBA00023015"/>
    </source>
</evidence>
<evidence type="ECO:0000256" key="1">
    <source>
        <dbReference type="ARBA" id="ARBA00022741"/>
    </source>
</evidence>
<dbReference type="Pfam" id="PF02830">
    <property type="entry name" value="V4R"/>
    <property type="match status" value="1"/>
</dbReference>
<dbReference type="InterPro" id="IPR027417">
    <property type="entry name" value="P-loop_NTPase"/>
</dbReference>
<dbReference type="InterPro" id="IPR002197">
    <property type="entry name" value="HTH_Fis"/>
</dbReference>
<evidence type="ECO:0000259" key="6">
    <source>
        <dbReference type="PROSITE" id="PS50045"/>
    </source>
</evidence>
<dbReference type="PROSITE" id="PS00676">
    <property type="entry name" value="SIGMA54_INTERACT_2"/>
    <property type="match status" value="1"/>
</dbReference>
<dbReference type="PROSITE" id="PS00675">
    <property type="entry name" value="SIGMA54_INTERACT_1"/>
    <property type="match status" value="1"/>
</dbReference>
<dbReference type="GO" id="GO:0005524">
    <property type="term" value="F:ATP binding"/>
    <property type="evidence" value="ECO:0007669"/>
    <property type="project" value="UniProtKB-KW"/>
</dbReference>
<dbReference type="SMART" id="SM00382">
    <property type="entry name" value="AAA"/>
    <property type="match status" value="1"/>
</dbReference>
<dbReference type="SUPFAM" id="SSF111126">
    <property type="entry name" value="Ligand-binding domain in the NO signalling and Golgi transport"/>
    <property type="match status" value="1"/>
</dbReference>
<evidence type="ECO:0000256" key="2">
    <source>
        <dbReference type="ARBA" id="ARBA00022840"/>
    </source>
</evidence>
<dbReference type="OrthoDB" id="9761705at2"/>
<dbReference type="EMBL" id="SWJE01000001">
    <property type="protein sequence ID" value="TKC92709.1"/>
    <property type="molecule type" value="Genomic_DNA"/>
</dbReference>
<dbReference type="Pfam" id="PF00158">
    <property type="entry name" value="Sigma54_activat"/>
    <property type="match status" value="1"/>
</dbReference>
<dbReference type="InterPro" id="IPR025944">
    <property type="entry name" value="Sigma_54_int_dom_CS"/>
</dbReference>
<organism evidence="7 8">
    <name type="scientific">Trinickia terrae</name>
    <dbReference type="NCBI Taxonomy" id="2571161"/>
    <lineage>
        <taxon>Bacteria</taxon>
        <taxon>Pseudomonadati</taxon>
        <taxon>Pseudomonadota</taxon>
        <taxon>Betaproteobacteria</taxon>
        <taxon>Burkholderiales</taxon>
        <taxon>Burkholderiaceae</taxon>
        <taxon>Trinickia</taxon>
    </lineage>
</organism>
<dbReference type="Pfam" id="PF25601">
    <property type="entry name" value="AAA_lid_14"/>
    <property type="match status" value="1"/>
</dbReference>
<keyword evidence="2" id="KW-0067">ATP-binding</keyword>
<keyword evidence="8" id="KW-1185">Reference proteome</keyword>
<evidence type="ECO:0000313" key="8">
    <source>
        <dbReference type="Proteomes" id="UP000305539"/>
    </source>
</evidence>
<sequence length="607" mass="65404">MTPQPCADPSRVSLADAARLSGALLQRGDSAEFDTGAAPTLADLAECLFFSPGDGRIWLNDQRMLLLHSAAFGTLRRELIDCVGVERARRLLTRAGYASGARDAELVRQRWPAADGASILAAGTRLHALEGVVKVEPVHFSFDAATGRYDGEFHWHHSSEADEHIAAYGIGTEPACWMELGYAMGYVTGLTGTLVVFREIECRAMGSAVCRVIGRNAARWDDVADDLRYLDLPAQAAGDGIAQTARRQAAALDKTADAQSSAHPAGHPGLVGRSAAFAASCDALRRVAPTDTAVLLTGESGVGKELFAATLHRQSRRAGRAFVAVNCAALPDTLIEAELFGVERGAFTGAQQTRAGRFERASGGTLFLDEIGSLPYPAQGKLLRALQEREIERVGGGQTLSVDVRVIAATNVDLREEVRRGRFREDLFFRLNVFPIVIPPLRERRDDIALLIESFLQQFCREHGRSTPGITQRARRTLLNYTFPGNIRELRNMMERGVIAVDDGQPIDLPHLFRHEPLPAAELYSVSDGALKIEPFGQAASASVPVAERRDAAPAAGAAPMSIDALEEQVLADALARARGNVSAAARLVGLTRAQFAYRIKKRGGAG</sequence>
<dbReference type="Proteomes" id="UP000305539">
    <property type="component" value="Unassembled WGS sequence"/>
</dbReference>
<dbReference type="SMART" id="SM00989">
    <property type="entry name" value="V4R"/>
    <property type="match status" value="1"/>
</dbReference>
<dbReference type="InterPro" id="IPR025662">
    <property type="entry name" value="Sigma_54_int_dom_ATP-bd_1"/>
</dbReference>
<keyword evidence="4" id="KW-0238">DNA-binding</keyword>
<dbReference type="Gene3D" id="3.40.50.300">
    <property type="entry name" value="P-loop containing nucleotide triphosphate hydrolases"/>
    <property type="match status" value="1"/>
</dbReference>
<dbReference type="InterPro" id="IPR024096">
    <property type="entry name" value="NO_sig/Golgi_transp_ligand-bd"/>
</dbReference>
<dbReference type="GO" id="GO:0043565">
    <property type="term" value="F:sequence-specific DNA binding"/>
    <property type="evidence" value="ECO:0007669"/>
    <property type="project" value="InterPro"/>
</dbReference>
<evidence type="ECO:0000256" key="4">
    <source>
        <dbReference type="ARBA" id="ARBA00023125"/>
    </source>
</evidence>